<accession>T2G9J6</accession>
<dbReference type="Proteomes" id="UP000016587">
    <property type="component" value="Chromosome"/>
</dbReference>
<dbReference type="OrthoDB" id="9792518at2"/>
<dbReference type="PANTHER" id="PTHR43434">
    <property type="entry name" value="PHOSPHOGLYCOLATE PHOSPHATASE"/>
    <property type="match status" value="1"/>
</dbReference>
<comment type="pathway">
    <text evidence="2">Organic acid metabolism; glycolate biosynthesis; glycolate from 2-phosphoglycolate: step 1/1.</text>
</comment>
<protein>
    <recommendedName>
        <fullName evidence="4">phosphoglycolate phosphatase</fullName>
        <ecNumber evidence="4">3.1.3.18</ecNumber>
    </recommendedName>
</protein>
<comment type="similarity">
    <text evidence="3">Belongs to the HAD-like hydrolase superfamily. CbbY/CbbZ/Gph/YieH family.</text>
</comment>
<evidence type="ECO:0000313" key="6">
    <source>
        <dbReference type="Proteomes" id="UP000016587"/>
    </source>
</evidence>
<dbReference type="Gene3D" id="3.40.50.1000">
    <property type="entry name" value="HAD superfamily/HAD-like"/>
    <property type="match status" value="1"/>
</dbReference>
<dbReference type="EMBL" id="CP006585">
    <property type="protein sequence ID" value="AGW12854.1"/>
    <property type="molecule type" value="Genomic_DNA"/>
</dbReference>
<dbReference type="InterPro" id="IPR023198">
    <property type="entry name" value="PGP-like_dom2"/>
</dbReference>
<sequence>MRTYTLFCVDFDGTIMDTMPAFLHSMRGAAERLGRTPPPDEHTGLAMGMGSLARCVTFLFPDIPEDHTGPWVTAYRDIYRTEGAALARPYPGVVETLEALLAAGKRLAVTSNKGEPLLRSGLADHNLLQYFELVIGELPGEPKKPDPDTWRRRVAPHFPGVAVEDVLVVGDGEPDMAFAKALGAAACLATYGYGPMDRLVQYNPLFRINAFADIADHL</sequence>
<dbReference type="HOGENOM" id="CLU_045011_19_1_7"/>
<dbReference type="PATRIC" id="fig|1121448.10.peg.979"/>
<dbReference type="RefSeq" id="WP_021759577.1">
    <property type="nucleotide sequence ID" value="NC_022444.1"/>
</dbReference>
<gene>
    <name evidence="5" type="ORF">DGI_0975</name>
</gene>
<proteinExistence type="inferred from homology"/>
<evidence type="ECO:0000256" key="1">
    <source>
        <dbReference type="ARBA" id="ARBA00000830"/>
    </source>
</evidence>
<dbReference type="AlphaFoldDB" id="T2G9J6"/>
<dbReference type="EC" id="3.1.3.18" evidence="4"/>
<dbReference type="GO" id="GO:0006281">
    <property type="term" value="P:DNA repair"/>
    <property type="evidence" value="ECO:0007669"/>
    <property type="project" value="TreeGrafter"/>
</dbReference>
<evidence type="ECO:0000256" key="2">
    <source>
        <dbReference type="ARBA" id="ARBA00004818"/>
    </source>
</evidence>
<dbReference type="Pfam" id="PF13419">
    <property type="entry name" value="HAD_2"/>
    <property type="match status" value="1"/>
</dbReference>
<evidence type="ECO:0000256" key="3">
    <source>
        <dbReference type="ARBA" id="ARBA00006171"/>
    </source>
</evidence>
<dbReference type="Gene3D" id="1.10.150.240">
    <property type="entry name" value="Putative phosphatase, domain 2"/>
    <property type="match status" value="1"/>
</dbReference>
<dbReference type="InterPro" id="IPR023214">
    <property type="entry name" value="HAD_sf"/>
</dbReference>
<dbReference type="InterPro" id="IPR041492">
    <property type="entry name" value="HAD_2"/>
</dbReference>
<reference evidence="6" key="2">
    <citation type="submission" date="2013-07" db="EMBL/GenBank/DDBJ databases">
        <authorList>
            <person name="Morais-Silva F.O."/>
            <person name="Rezende A.M."/>
            <person name="Pimentel C."/>
            <person name="Resende D.M."/>
            <person name="Santos C.I."/>
            <person name="Clemente C."/>
            <person name="de Oliveira L.M."/>
            <person name="da Silva S.M."/>
            <person name="Costa D.A."/>
            <person name="Varela-Raposo A."/>
            <person name="Horacio E.C.A."/>
            <person name="Matos M."/>
            <person name="Flores O."/>
            <person name="Ruiz J.C."/>
            <person name="Rodrigues-Pousada C."/>
        </authorList>
    </citation>
    <scope>NUCLEOTIDE SEQUENCE [LARGE SCALE GENOMIC DNA]</scope>
    <source>
        <strain evidence="6">ATCC 19364 / DSM 1382 / NCIMB 9332 / VKM B-1759</strain>
    </source>
</reference>
<comment type="catalytic activity">
    <reaction evidence="1">
        <text>2-phosphoglycolate + H2O = glycolate + phosphate</text>
        <dbReference type="Rhea" id="RHEA:14369"/>
        <dbReference type="ChEBI" id="CHEBI:15377"/>
        <dbReference type="ChEBI" id="CHEBI:29805"/>
        <dbReference type="ChEBI" id="CHEBI:43474"/>
        <dbReference type="ChEBI" id="CHEBI:58033"/>
        <dbReference type="EC" id="3.1.3.18"/>
    </reaction>
</comment>
<organism evidence="5 6">
    <name type="scientific">Megalodesulfovibrio gigas (strain ATCC 19364 / DSM 1382 / NCIMB 9332 / VKM B-1759)</name>
    <name type="common">Desulfovibrio gigas</name>
    <dbReference type="NCBI Taxonomy" id="1121448"/>
    <lineage>
        <taxon>Bacteria</taxon>
        <taxon>Pseudomonadati</taxon>
        <taxon>Thermodesulfobacteriota</taxon>
        <taxon>Desulfovibrionia</taxon>
        <taxon>Desulfovibrionales</taxon>
        <taxon>Desulfovibrionaceae</taxon>
        <taxon>Megalodesulfovibrio</taxon>
    </lineage>
</organism>
<dbReference type="SFLD" id="SFLDG01129">
    <property type="entry name" value="C1.5:_HAD__Beta-PGM__Phosphata"/>
    <property type="match status" value="1"/>
</dbReference>
<dbReference type="SUPFAM" id="SSF56784">
    <property type="entry name" value="HAD-like"/>
    <property type="match status" value="1"/>
</dbReference>
<evidence type="ECO:0000313" key="5">
    <source>
        <dbReference type="EMBL" id="AGW12854.1"/>
    </source>
</evidence>
<dbReference type="STRING" id="1121448.DGI_0975"/>
<keyword evidence="6" id="KW-1185">Reference proteome</keyword>
<dbReference type="PANTHER" id="PTHR43434:SF1">
    <property type="entry name" value="PHOSPHOGLYCOLATE PHOSPHATASE"/>
    <property type="match status" value="1"/>
</dbReference>
<dbReference type="InterPro" id="IPR036412">
    <property type="entry name" value="HAD-like_sf"/>
</dbReference>
<dbReference type="eggNOG" id="COG0546">
    <property type="taxonomic scope" value="Bacteria"/>
</dbReference>
<dbReference type="InterPro" id="IPR050155">
    <property type="entry name" value="HAD-like_hydrolase_sf"/>
</dbReference>
<dbReference type="SFLD" id="SFLDS00003">
    <property type="entry name" value="Haloacid_Dehalogenase"/>
    <property type="match status" value="1"/>
</dbReference>
<dbReference type="GO" id="GO:0008967">
    <property type="term" value="F:phosphoglycolate phosphatase activity"/>
    <property type="evidence" value="ECO:0007669"/>
    <property type="project" value="UniProtKB-EC"/>
</dbReference>
<name>T2G9J6_MEGG1</name>
<evidence type="ECO:0000256" key="4">
    <source>
        <dbReference type="ARBA" id="ARBA00013078"/>
    </source>
</evidence>
<reference evidence="5 6" key="1">
    <citation type="journal article" date="2013" name="J. Bacteriol.">
        <title>Roles of HynAB and Ech, the only two hydrogenases found in the model sulfate reducer Desulfovibrio gigas.</title>
        <authorList>
            <person name="Morais-Silva F.O."/>
            <person name="Santos C.I."/>
            <person name="Rodrigues R."/>
            <person name="Pereira I.A."/>
            <person name="Rodrigues-Pousada C."/>
        </authorList>
    </citation>
    <scope>NUCLEOTIDE SEQUENCE [LARGE SCALE GENOMIC DNA]</scope>
    <source>
        <strain evidence="6">ATCC 19364 / DSM 1382 / NCIMB 9332 / VKM B-1759</strain>
    </source>
</reference>
<dbReference type="KEGG" id="dgg:DGI_0975"/>